<dbReference type="AlphaFoldDB" id="A0A9D9N1W8"/>
<accession>A0A9D9N1W8</accession>
<sequence length="529" mass="58764">MKKTVNVLNLIALIVLFAGCTLRPVDNTTLGVEIPGETLENLLTPFMYYSPEDNGTYAPYFKLTWNGKEEIIPVSKITGCQDFLLGKTDSISGSPKIFTINDIPVGSNLTANLELFDAHGFALYSSRTVRENITAKDKSLTLELYSTSPVVYYDFLNKNFYGVADDKEQIFTLSQSQETSNLTCSYLQPRSFPYIREKIEGGGEAASQPRAHCGTMITGRDAIENTTRAVITPGNSYTIPENGDSIPLKASSQTPQWVAGGTDFTKNKIWAVHEEQRAEQGAEPLERILCYGGKYYKISLDSKITEGAPLFGAYNYGSINWAVDDDNLYAVIRYLGNQGINHYFLRGFIQEEGNTVTLSDTGFKFTEPGVPSLWGDNTSTNGITDATARDGALYFLYCQRRDDQTETRGFLYKIRNAAYMDNNSEAVSLSGWTDGESHLPQNNEGHPFANKLYNPLRFVAVKPEKLYIADGGFKISKVYNESSNLSGSDMNRIVVFDLQSENLIYDEAMSMENVSLVGTGSFSYCYPAY</sequence>
<protein>
    <recommendedName>
        <fullName evidence="4">Lipoprotein</fullName>
    </recommendedName>
</protein>
<feature type="chain" id="PRO_5038802457" description="Lipoprotein" evidence="1">
    <location>
        <begin position="19"/>
        <end position="529"/>
    </location>
</feature>
<dbReference type="EMBL" id="JADIMM010000052">
    <property type="protein sequence ID" value="MBO8457309.1"/>
    <property type="molecule type" value="Genomic_DNA"/>
</dbReference>
<evidence type="ECO:0000313" key="3">
    <source>
        <dbReference type="Proteomes" id="UP000823638"/>
    </source>
</evidence>
<name>A0A9D9N1W8_9SPIR</name>
<evidence type="ECO:0008006" key="4">
    <source>
        <dbReference type="Google" id="ProtNLM"/>
    </source>
</evidence>
<reference evidence="2" key="1">
    <citation type="submission" date="2020-10" db="EMBL/GenBank/DDBJ databases">
        <authorList>
            <person name="Gilroy R."/>
        </authorList>
    </citation>
    <scope>NUCLEOTIDE SEQUENCE</scope>
    <source>
        <strain evidence="2">10532</strain>
    </source>
</reference>
<feature type="signal peptide" evidence="1">
    <location>
        <begin position="1"/>
        <end position="18"/>
    </location>
</feature>
<evidence type="ECO:0000313" key="2">
    <source>
        <dbReference type="EMBL" id="MBO8457309.1"/>
    </source>
</evidence>
<keyword evidence="1" id="KW-0732">Signal</keyword>
<dbReference type="PROSITE" id="PS51257">
    <property type="entry name" value="PROKAR_LIPOPROTEIN"/>
    <property type="match status" value="1"/>
</dbReference>
<dbReference type="Proteomes" id="UP000823638">
    <property type="component" value="Unassembled WGS sequence"/>
</dbReference>
<evidence type="ECO:0000256" key="1">
    <source>
        <dbReference type="SAM" id="SignalP"/>
    </source>
</evidence>
<proteinExistence type="predicted"/>
<reference evidence="2" key="2">
    <citation type="journal article" date="2021" name="PeerJ">
        <title>Extensive microbial diversity within the chicken gut microbiome revealed by metagenomics and culture.</title>
        <authorList>
            <person name="Gilroy R."/>
            <person name="Ravi A."/>
            <person name="Getino M."/>
            <person name="Pursley I."/>
            <person name="Horton D.L."/>
            <person name="Alikhan N.F."/>
            <person name="Baker D."/>
            <person name="Gharbi K."/>
            <person name="Hall N."/>
            <person name="Watson M."/>
            <person name="Adriaenssens E.M."/>
            <person name="Foster-Nyarko E."/>
            <person name="Jarju S."/>
            <person name="Secka A."/>
            <person name="Antonio M."/>
            <person name="Oren A."/>
            <person name="Chaudhuri R.R."/>
            <person name="La Ragione R."/>
            <person name="Hildebrand F."/>
            <person name="Pallen M.J."/>
        </authorList>
    </citation>
    <scope>NUCLEOTIDE SEQUENCE</scope>
    <source>
        <strain evidence="2">10532</strain>
    </source>
</reference>
<gene>
    <name evidence="2" type="ORF">IAA81_03665</name>
</gene>
<organism evidence="2 3">
    <name type="scientific">Candidatus Gallitreponema excrementavium</name>
    <dbReference type="NCBI Taxonomy" id="2840840"/>
    <lineage>
        <taxon>Bacteria</taxon>
        <taxon>Pseudomonadati</taxon>
        <taxon>Spirochaetota</taxon>
        <taxon>Spirochaetia</taxon>
        <taxon>Spirochaetales</taxon>
        <taxon>Candidatus Gallitreponema</taxon>
    </lineage>
</organism>
<comment type="caution">
    <text evidence="2">The sequence shown here is derived from an EMBL/GenBank/DDBJ whole genome shotgun (WGS) entry which is preliminary data.</text>
</comment>